<feature type="coiled-coil region" evidence="13">
    <location>
        <begin position="973"/>
        <end position="1000"/>
    </location>
</feature>
<keyword evidence="5" id="KW-0963">Cytoplasm</keyword>
<dbReference type="EMBL" id="JANBUM010000007">
    <property type="protein sequence ID" value="KAJ2787954.1"/>
    <property type="molecule type" value="Genomic_DNA"/>
</dbReference>
<keyword evidence="12" id="KW-0131">Cell cycle</keyword>
<dbReference type="InterPro" id="IPR022157">
    <property type="entry name" value="Dynactin"/>
</dbReference>
<feature type="domain" description="CAP-Gly" evidence="15">
    <location>
        <begin position="43"/>
        <end position="85"/>
    </location>
</feature>
<evidence type="ECO:0000256" key="12">
    <source>
        <dbReference type="ARBA" id="ARBA00023306"/>
    </source>
</evidence>
<evidence type="ECO:0000256" key="8">
    <source>
        <dbReference type="ARBA" id="ARBA00022776"/>
    </source>
</evidence>
<dbReference type="GO" id="GO:0005819">
    <property type="term" value="C:spindle"/>
    <property type="evidence" value="ECO:0007669"/>
    <property type="project" value="UniProtKB-SubCell"/>
</dbReference>
<dbReference type="GO" id="GO:0000743">
    <property type="term" value="P:nuclear migration involved in conjugation with cellular fusion"/>
    <property type="evidence" value="ECO:0007669"/>
    <property type="project" value="TreeGrafter"/>
</dbReference>
<reference evidence="16" key="1">
    <citation type="submission" date="2022-07" db="EMBL/GenBank/DDBJ databases">
        <title>Phylogenomic reconstructions and comparative analyses of Kickxellomycotina fungi.</title>
        <authorList>
            <person name="Reynolds N.K."/>
            <person name="Stajich J.E."/>
            <person name="Barry K."/>
            <person name="Grigoriev I.V."/>
            <person name="Crous P."/>
            <person name="Smith M.E."/>
        </authorList>
    </citation>
    <scope>NUCLEOTIDE SEQUENCE</scope>
    <source>
        <strain evidence="16">BCRC 34489</strain>
    </source>
</reference>
<accession>A0A9W8HNF5</accession>
<comment type="subcellular location">
    <subcellularLocation>
        <location evidence="3">Cytoplasm</location>
        <location evidence="3">Cell cortex</location>
    </subcellularLocation>
    <subcellularLocation>
        <location evidence="1">Cytoplasm</location>
        <location evidence="1">Cytoskeleton</location>
        <location evidence="1">Microtubule organizing center</location>
        <location evidence="1">Centrosome</location>
        <location evidence="1">Centriole</location>
    </subcellularLocation>
    <subcellularLocation>
        <location evidence="2">Cytoplasm</location>
        <location evidence="2">Cytoskeleton</location>
        <location evidence="2">Spindle</location>
    </subcellularLocation>
</comment>
<evidence type="ECO:0000313" key="16">
    <source>
        <dbReference type="EMBL" id="KAJ2787954.1"/>
    </source>
</evidence>
<dbReference type="PANTHER" id="PTHR18916">
    <property type="entry name" value="DYNACTIN 1-RELATED MICROTUBULE-BINDING"/>
    <property type="match status" value="1"/>
</dbReference>
<organism evidence="16 17">
    <name type="scientific">Coemansia interrupta</name>
    <dbReference type="NCBI Taxonomy" id="1126814"/>
    <lineage>
        <taxon>Eukaryota</taxon>
        <taxon>Fungi</taxon>
        <taxon>Fungi incertae sedis</taxon>
        <taxon>Zoopagomycota</taxon>
        <taxon>Kickxellomycotina</taxon>
        <taxon>Kickxellomycetes</taxon>
        <taxon>Kickxellales</taxon>
        <taxon>Kickxellaceae</taxon>
        <taxon>Coemansia</taxon>
    </lineage>
</organism>
<feature type="compositionally biased region" description="Low complexity" evidence="14">
    <location>
        <begin position="140"/>
        <end position="180"/>
    </location>
</feature>
<dbReference type="OrthoDB" id="2130750at2759"/>
<sequence length="1101" mass="114954">MSSSGRRQTLGDGGRPRAPSVADVAVGQTVEVQGAQGVVRFAGPTEFAGGKWIGVELASATGKNDGTVNGKRYFACAANHGLFVRQSQVRVVGAAAAAAGAGLVARRQTINPGRGVAPGRMAGPVRRVSDAQGLGGGRASPGSLLASPAASSRSTVASSPSPSPLAPVEQQQQEEAAAAATEDDDDDSAMAVDTPAAPDVAEADEATAQQQLNALRVKYRFLEQKRSADRQRLLEYEQLPAKLKQIESTRDKLAQRFSAQQDELRALRQQARAAEAARDAAEARAADALDAAELQTVDREVAEERAEALAAEAGALRSQLEALRQAGGGGGGGAADGGDGEQTARLKEALVRLRDMAAANEATAGARIRQLERALAQAAQAQDEGDRQRARADAAEAQVEDLRGRLDDALGAEELVERLGARNLDLGQRVSELQAAVESLEALCEVNDEMEETRGEEEQRLRAELAQAREHVAQARSRCAQLEEAAADAQYALGRYRELVASLQADVARLSAAAEHGERAAAHVTSQTQEMLSLGLQLRATATRSRAAAVDLALRRLDAEQAAQQLRLTEPFVPDAFFAAEAGALRAVLGLRRLAAKAEIAGRQLDADAEADAAGARDALALEARAQLQRVADAAHVADAALAHCADDTAFARAAAALAPEALAAERRVDGVLALVRAEEFRPADALADVRRVAMQADACAAAALDACGAAPAAVAVRVRALAEDVARACDVALALPVGRARDAVDRARAAAARVARRVQGAGRVDASAAGSVARAADAAAALHALAGGAADTGDAMDGGGEGSAQQAAVAAQRELDAALAALEPADAVEPAAAEPASRPWERRAAAFKRSLVASGEAERALAAQREEVVSLARELKLRDQRVQDAGVRAAMLEKRVDELRRQAANAQALQADLDRAQGRMAAYEEAMATLQAEYDKVDAECRGLRADARRDLAAAAAGATAASAAAAVPVDLLGLRAKVDALMEALAAVRRENARLRVARVYAPAIDALARPLLAPGRVDGHVAEVVGDARDARREALRLAAMPRLVRLAPADGGWAPLASRPQFELYRQKTLAQSLEARVERVHLRLRALASSRRLAAM</sequence>
<dbReference type="Pfam" id="PF12455">
    <property type="entry name" value="Dynactin"/>
    <property type="match status" value="1"/>
</dbReference>
<evidence type="ECO:0000256" key="9">
    <source>
        <dbReference type="ARBA" id="ARBA00023017"/>
    </source>
</evidence>
<dbReference type="SMART" id="SM01052">
    <property type="entry name" value="CAP_GLY"/>
    <property type="match status" value="1"/>
</dbReference>
<dbReference type="GO" id="GO:0051286">
    <property type="term" value="C:cell tip"/>
    <property type="evidence" value="ECO:0007669"/>
    <property type="project" value="TreeGrafter"/>
</dbReference>
<feature type="coiled-coil region" evidence="13">
    <location>
        <begin position="205"/>
        <end position="326"/>
    </location>
</feature>
<dbReference type="GO" id="GO:0000132">
    <property type="term" value="P:establishment of mitotic spindle orientation"/>
    <property type="evidence" value="ECO:0007669"/>
    <property type="project" value="TreeGrafter"/>
</dbReference>
<proteinExistence type="inferred from homology"/>
<keyword evidence="7" id="KW-0493">Microtubule</keyword>
<dbReference type="PANTHER" id="PTHR18916:SF6">
    <property type="entry name" value="DYNACTIN SUBUNIT 1"/>
    <property type="match status" value="1"/>
</dbReference>
<dbReference type="GO" id="GO:0030286">
    <property type="term" value="C:dynein complex"/>
    <property type="evidence" value="ECO:0007669"/>
    <property type="project" value="UniProtKB-KW"/>
</dbReference>
<evidence type="ECO:0000256" key="3">
    <source>
        <dbReference type="ARBA" id="ARBA00004544"/>
    </source>
</evidence>
<dbReference type="PROSITE" id="PS50245">
    <property type="entry name" value="CAP_GLY_2"/>
    <property type="match status" value="1"/>
</dbReference>
<evidence type="ECO:0000256" key="6">
    <source>
        <dbReference type="ARBA" id="ARBA00022618"/>
    </source>
</evidence>
<dbReference type="GO" id="GO:0005816">
    <property type="term" value="C:spindle pole body"/>
    <property type="evidence" value="ECO:0007669"/>
    <property type="project" value="TreeGrafter"/>
</dbReference>
<dbReference type="GO" id="GO:0005814">
    <property type="term" value="C:centriole"/>
    <property type="evidence" value="ECO:0007669"/>
    <property type="project" value="UniProtKB-SubCell"/>
</dbReference>
<evidence type="ECO:0000256" key="5">
    <source>
        <dbReference type="ARBA" id="ARBA00022490"/>
    </source>
</evidence>
<dbReference type="Proteomes" id="UP001140172">
    <property type="component" value="Unassembled WGS sequence"/>
</dbReference>
<keyword evidence="6" id="KW-0132">Cell division</keyword>
<dbReference type="GO" id="GO:0005874">
    <property type="term" value="C:microtubule"/>
    <property type="evidence" value="ECO:0007669"/>
    <property type="project" value="UniProtKB-KW"/>
</dbReference>
<dbReference type="PROSITE" id="PS00845">
    <property type="entry name" value="CAP_GLY_1"/>
    <property type="match status" value="1"/>
</dbReference>
<feature type="coiled-coil region" evidence="13">
    <location>
        <begin position="368"/>
        <end position="492"/>
    </location>
</feature>
<feature type="region of interest" description="Disordered" evidence="14">
    <location>
        <begin position="111"/>
        <end position="192"/>
    </location>
</feature>
<dbReference type="AlphaFoldDB" id="A0A9W8HNF5"/>
<evidence type="ECO:0000256" key="4">
    <source>
        <dbReference type="ARBA" id="ARBA00011010"/>
    </source>
</evidence>
<comment type="caution">
    <text evidence="16">The sequence shown here is derived from an EMBL/GenBank/DDBJ whole genome shotgun (WGS) entry which is preliminary data.</text>
</comment>
<keyword evidence="8" id="KW-0498">Mitosis</keyword>
<comment type="similarity">
    <text evidence="4">Belongs to the dynactin 150 kDa subunit family.</text>
</comment>
<keyword evidence="10 13" id="KW-0175">Coiled coil</keyword>
<keyword evidence="9" id="KW-0243">Dynein</keyword>
<name>A0A9W8HNF5_9FUNG</name>
<evidence type="ECO:0000256" key="10">
    <source>
        <dbReference type="ARBA" id="ARBA00023054"/>
    </source>
</evidence>
<keyword evidence="17" id="KW-1185">Reference proteome</keyword>
<dbReference type="Pfam" id="PF01302">
    <property type="entry name" value="CAP_GLY"/>
    <property type="match status" value="1"/>
</dbReference>
<gene>
    <name evidence="16" type="ORF">GGI15_000293</name>
</gene>
<evidence type="ECO:0000256" key="14">
    <source>
        <dbReference type="SAM" id="MobiDB-lite"/>
    </source>
</evidence>
<protein>
    <recommendedName>
        <fullName evidence="15">CAP-Gly domain-containing protein</fullName>
    </recommendedName>
</protein>
<evidence type="ECO:0000256" key="11">
    <source>
        <dbReference type="ARBA" id="ARBA00023212"/>
    </source>
</evidence>
<dbReference type="GO" id="GO:0051301">
    <property type="term" value="P:cell division"/>
    <property type="evidence" value="ECO:0007669"/>
    <property type="project" value="UniProtKB-KW"/>
</dbReference>
<dbReference type="InterPro" id="IPR036859">
    <property type="entry name" value="CAP-Gly_dom_sf"/>
</dbReference>
<evidence type="ECO:0000313" key="17">
    <source>
        <dbReference type="Proteomes" id="UP001140172"/>
    </source>
</evidence>
<feature type="coiled-coil region" evidence="13">
    <location>
        <begin position="883"/>
        <end position="948"/>
    </location>
</feature>
<evidence type="ECO:0000256" key="1">
    <source>
        <dbReference type="ARBA" id="ARBA00004114"/>
    </source>
</evidence>
<dbReference type="InterPro" id="IPR000938">
    <property type="entry name" value="CAP-Gly_domain"/>
</dbReference>
<dbReference type="Gene3D" id="2.30.30.190">
    <property type="entry name" value="CAP Gly-rich-like domain"/>
    <property type="match status" value="1"/>
</dbReference>
<evidence type="ECO:0000256" key="2">
    <source>
        <dbReference type="ARBA" id="ARBA00004186"/>
    </source>
</evidence>
<evidence type="ECO:0000256" key="13">
    <source>
        <dbReference type="SAM" id="Coils"/>
    </source>
</evidence>
<dbReference type="SUPFAM" id="SSF74924">
    <property type="entry name" value="Cap-Gly domain"/>
    <property type="match status" value="1"/>
</dbReference>
<evidence type="ECO:0000256" key="7">
    <source>
        <dbReference type="ARBA" id="ARBA00022701"/>
    </source>
</evidence>
<evidence type="ECO:0000259" key="15">
    <source>
        <dbReference type="PROSITE" id="PS50245"/>
    </source>
</evidence>
<feature type="region of interest" description="Disordered" evidence="14">
    <location>
        <begin position="1"/>
        <end position="21"/>
    </location>
</feature>
<keyword evidence="11" id="KW-0206">Cytoskeleton</keyword>